<reference evidence="1 2" key="1">
    <citation type="submission" date="2019-07" db="EMBL/GenBank/DDBJ databases">
        <title>Finished genome of Venturia effusa.</title>
        <authorList>
            <person name="Young C.A."/>
            <person name="Cox M.P."/>
            <person name="Ganley A.R.D."/>
            <person name="David W.J."/>
        </authorList>
    </citation>
    <scope>NUCLEOTIDE SEQUENCE [LARGE SCALE GENOMIC DNA]</scope>
    <source>
        <strain evidence="2">albino</strain>
    </source>
</reference>
<name>A0A517LPW4_9PEZI</name>
<keyword evidence="2" id="KW-1185">Reference proteome</keyword>
<dbReference type="OrthoDB" id="10334601at2759"/>
<dbReference type="AlphaFoldDB" id="A0A517LPW4"/>
<dbReference type="Proteomes" id="UP000316270">
    <property type="component" value="Chromosome 18"/>
</dbReference>
<evidence type="ECO:0000313" key="2">
    <source>
        <dbReference type="Proteomes" id="UP000316270"/>
    </source>
</evidence>
<sequence length="126" mass="14782">MSTTNPPPNLNIHSQSPTFVKDFYRRQHNFKLPRAKLPRKWITDEFDRQDVWNKGAGVDVDFVVEEYRRCHPDLHPEHEEGMEFILHGLVQEKKMLMGSEGEGRGTVADWGFAEQWFKHAHPAVDR</sequence>
<gene>
    <name evidence="1" type="ORF">FKW77_003703</name>
</gene>
<organism evidence="1 2">
    <name type="scientific">Venturia effusa</name>
    <dbReference type="NCBI Taxonomy" id="50376"/>
    <lineage>
        <taxon>Eukaryota</taxon>
        <taxon>Fungi</taxon>
        <taxon>Dikarya</taxon>
        <taxon>Ascomycota</taxon>
        <taxon>Pezizomycotina</taxon>
        <taxon>Dothideomycetes</taxon>
        <taxon>Pleosporomycetidae</taxon>
        <taxon>Venturiales</taxon>
        <taxon>Venturiaceae</taxon>
        <taxon>Venturia</taxon>
    </lineage>
</organism>
<evidence type="ECO:0000313" key="1">
    <source>
        <dbReference type="EMBL" id="QDS77690.1"/>
    </source>
</evidence>
<proteinExistence type="predicted"/>
<dbReference type="EMBL" id="CP042202">
    <property type="protein sequence ID" value="QDS77690.1"/>
    <property type="molecule type" value="Genomic_DNA"/>
</dbReference>
<protein>
    <submittedName>
        <fullName evidence="1">Uncharacterized protein</fullName>
    </submittedName>
</protein>
<accession>A0A517LPW4</accession>